<gene>
    <name evidence="2" type="ORF">HPLM_LOCUS21277</name>
</gene>
<organism evidence="4">
    <name type="scientific">Haemonchus placei</name>
    <name type="common">Barber's pole worm</name>
    <dbReference type="NCBI Taxonomy" id="6290"/>
    <lineage>
        <taxon>Eukaryota</taxon>
        <taxon>Metazoa</taxon>
        <taxon>Ecdysozoa</taxon>
        <taxon>Nematoda</taxon>
        <taxon>Chromadorea</taxon>
        <taxon>Rhabditida</taxon>
        <taxon>Rhabditina</taxon>
        <taxon>Rhabditomorpha</taxon>
        <taxon>Strongyloidea</taxon>
        <taxon>Trichostrongylidae</taxon>
        <taxon>Haemonchus</taxon>
    </lineage>
</organism>
<evidence type="ECO:0000256" key="1">
    <source>
        <dbReference type="SAM" id="MobiDB-lite"/>
    </source>
</evidence>
<feature type="region of interest" description="Disordered" evidence="1">
    <location>
        <begin position="16"/>
        <end position="89"/>
    </location>
</feature>
<evidence type="ECO:0000313" key="2">
    <source>
        <dbReference type="EMBL" id="VDO88934.1"/>
    </source>
</evidence>
<dbReference type="WBParaSite" id="HPLM_0002128801-mRNA-1">
    <property type="protein sequence ID" value="HPLM_0002128801-mRNA-1"/>
    <property type="gene ID" value="HPLM_0002128801"/>
</dbReference>
<evidence type="ECO:0000313" key="3">
    <source>
        <dbReference type="Proteomes" id="UP000268014"/>
    </source>
</evidence>
<dbReference type="AlphaFoldDB" id="A0A0N4XA93"/>
<dbReference type="EMBL" id="UZAF01023199">
    <property type="protein sequence ID" value="VDO88934.1"/>
    <property type="molecule type" value="Genomic_DNA"/>
</dbReference>
<sequence>MKEGFCAVGREISAGRKYSGKDDGGGSLMWQRDGERRSITATGESVGRRVGGCDGTMAAFSRRRWRQQTLPAQAARGEQPTASKHLVSL</sequence>
<name>A0A0N4XA93_HAEPC</name>
<dbReference type="Proteomes" id="UP000268014">
    <property type="component" value="Unassembled WGS sequence"/>
</dbReference>
<reference evidence="4" key="1">
    <citation type="submission" date="2017-02" db="UniProtKB">
        <authorList>
            <consortium name="WormBaseParasite"/>
        </authorList>
    </citation>
    <scope>IDENTIFICATION</scope>
</reference>
<accession>A0A0N4XA93</accession>
<keyword evidence="3" id="KW-1185">Reference proteome</keyword>
<reference evidence="2 3" key="2">
    <citation type="submission" date="2018-11" db="EMBL/GenBank/DDBJ databases">
        <authorList>
            <consortium name="Pathogen Informatics"/>
        </authorList>
    </citation>
    <scope>NUCLEOTIDE SEQUENCE [LARGE SCALE GENOMIC DNA]</scope>
    <source>
        <strain evidence="2 3">MHpl1</strain>
    </source>
</reference>
<evidence type="ECO:0000313" key="4">
    <source>
        <dbReference type="WBParaSite" id="HPLM_0002128801-mRNA-1"/>
    </source>
</evidence>
<protein>
    <submittedName>
        <fullName evidence="2 4">Uncharacterized protein</fullName>
    </submittedName>
</protein>
<proteinExistence type="predicted"/>